<gene>
    <name evidence="1" type="ORF">MKUB_54830</name>
</gene>
<reference evidence="1 2" key="1">
    <citation type="journal article" date="2019" name="Emerg. Microbes Infect.">
        <title>Comprehensive subspecies identification of 175 nontuberculous mycobacteria species based on 7547 genomic profiles.</title>
        <authorList>
            <person name="Matsumoto Y."/>
            <person name="Kinjo T."/>
            <person name="Motooka D."/>
            <person name="Nabeya D."/>
            <person name="Jung N."/>
            <person name="Uechi K."/>
            <person name="Horii T."/>
            <person name="Iida T."/>
            <person name="Fujita J."/>
            <person name="Nakamura S."/>
        </authorList>
    </citation>
    <scope>NUCLEOTIDE SEQUENCE [LARGE SCALE GENOMIC DNA]</scope>
    <source>
        <strain evidence="1 2">JCM 13573</strain>
    </source>
</reference>
<protein>
    <submittedName>
        <fullName evidence="1">Uncharacterized protein</fullName>
    </submittedName>
</protein>
<sequence length="70" mass="7422">MGSTLKPGRAVLTLGVFRRLRSVAYVRADASPSEVHAELILALEGDASQLGSEIYKIGGSPIRPRNTLGT</sequence>
<comment type="caution">
    <text evidence="1">The sequence shown here is derived from an EMBL/GenBank/DDBJ whole genome shotgun (WGS) entry which is preliminary data.</text>
</comment>
<accession>A0ABQ1BWC4</accession>
<name>A0ABQ1BWC4_9MYCO</name>
<evidence type="ECO:0000313" key="1">
    <source>
        <dbReference type="EMBL" id="GFG67993.1"/>
    </source>
</evidence>
<proteinExistence type="predicted"/>
<dbReference type="EMBL" id="BLKU01000005">
    <property type="protein sequence ID" value="GFG67993.1"/>
    <property type="molecule type" value="Genomic_DNA"/>
</dbReference>
<keyword evidence="2" id="KW-1185">Reference proteome</keyword>
<dbReference type="Proteomes" id="UP000465306">
    <property type="component" value="Unassembled WGS sequence"/>
</dbReference>
<evidence type="ECO:0000313" key="2">
    <source>
        <dbReference type="Proteomes" id="UP000465306"/>
    </source>
</evidence>
<organism evidence="1 2">
    <name type="scientific">Mycobacterium kubicae</name>
    <dbReference type="NCBI Taxonomy" id="120959"/>
    <lineage>
        <taxon>Bacteria</taxon>
        <taxon>Bacillati</taxon>
        <taxon>Actinomycetota</taxon>
        <taxon>Actinomycetes</taxon>
        <taxon>Mycobacteriales</taxon>
        <taxon>Mycobacteriaceae</taxon>
        <taxon>Mycobacterium</taxon>
        <taxon>Mycobacterium simiae complex</taxon>
    </lineage>
</organism>